<dbReference type="RefSeq" id="WP_012109258.1">
    <property type="nucleotide sequence ID" value="NC_009714.1"/>
</dbReference>
<reference evidence="3" key="1">
    <citation type="submission" date="2007-07" db="EMBL/GenBank/DDBJ databases">
        <title>Complete genome sequence of Campylobacter hominis ATCC BAA-381, a commensal isolated from the human gastrointestinal tract.</title>
        <authorList>
            <person name="Fouts D.E."/>
            <person name="Mongodin E.F."/>
            <person name="Puiu D."/>
            <person name="Sebastian Y."/>
            <person name="Miller W.G."/>
            <person name="Mandrell R.E."/>
            <person name="Nelson K.E."/>
        </authorList>
    </citation>
    <scope>NUCLEOTIDE SEQUENCE [LARGE SCALE GENOMIC DNA]</scope>
    <source>
        <strain evidence="3">ATCC BAA-381 / LMG 19568 / NCTC 13146 / CH001A</strain>
    </source>
</reference>
<gene>
    <name evidence="2" type="ordered locus">CHAB381_1406</name>
</gene>
<feature type="transmembrane region" description="Helical" evidence="1">
    <location>
        <begin position="6"/>
        <end position="26"/>
    </location>
</feature>
<proteinExistence type="predicted"/>
<dbReference type="STRING" id="360107.CHAB381_1406"/>
<keyword evidence="1" id="KW-0472">Membrane</keyword>
<organism evidence="2 3">
    <name type="scientific">Campylobacter hominis (strain ATCC BAA-381 / DSM 21671 / CCUG 45161 / LMG 19568 / NCTC 13146 / CH001A)</name>
    <dbReference type="NCBI Taxonomy" id="360107"/>
    <lineage>
        <taxon>Bacteria</taxon>
        <taxon>Pseudomonadati</taxon>
        <taxon>Campylobacterota</taxon>
        <taxon>Epsilonproteobacteria</taxon>
        <taxon>Campylobacterales</taxon>
        <taxon>Campylobacteraceae</taxon>
        <taxon>Campylobacter</taxon>
    </lineage>
</organism>
<keyword evidence="1" id="KW-1133">Transmembrane helix</keyword>
<dbReference type="EMBL" id="CP000776">
    <property type="protein sequence ID" value="ABS52205.1"/>
    <property type="molecule type" value="Genomic_DNA"/>
</dbReference>
<evidence type="ECO:0000313" key="3">
    <source>
        <dbReference type="Proteomes" id="UP000002407"/>
    </source>
</evidence>
<name>A7I364_CAMHC</name>
<dbReference type="AlphaFoldDB" id="A7I364"/>
<keyword evidence="3" id="KW-1185">Reference proteome</keyword>
<evidence type="ECO:0000313" key="2">
    <source>
        <dbReference type="EMBL" id="ABS52205.1"/>
    </source>
</evidence>
<dbReference type="Proteomes" id="UP000002407">
    <property type="component" value="Chromosome"/>
</dbReference>
<keyword evidence="1" id="KW-0812">Transmembrane</keyword>
<sequence length="148" mass="17565">MIELILSIIAIIISLFTVYLSWLRIINTPTKEDLFRDEIRKDIRDLKGLIFDINPSDYMLNNNDESNIKKSAFIEIIHDKLHYNTDENRKKTFLTEKEINDIINLAEIIEDKFGEMTSSIIIEKHNKSKILKYKEEISKEIKNFLKNF</sequence>
<evidence type="ECO:0000256" key="1">
    <source>
        <dbReference type="SAM" id="Phobius"/>
    </source>
</evidence>
<dbReference type="HOGENOM" id="CLU_1755470_0_0_7"/>
<protein>
    <submittedName>
        <fullName evidence="2">Putative chromosome condensation protein</fullName>
    </submittedName>
</protein>
<dbReference type="KEGG" id="cha:CHAB381_1406"/>
<accession>A7I364</accession>